<dbReference type="Pfam" id="PF06912">
    <property type="entry name" value="DUF1275"/>
    <property type="match status" value="1"/>
</dbReference>
<feature type="transmembrane region" description="Helical" evidence="1">
    <location>
        <begin position="226"/>
        <end position="243"/>
    </location>
</feature>
<sequence length="284" mass="30805">MAVNAPPGTHLSDERPRGDIEAQQHLPLQKDTKPSFARHLAQDVSTNHADLVFLACYFLSGLCDSSAYRAWGCFVSMQTGNTVFLGLGASDALNQESYHWLKALVSITSFIVGSTVYSKTRYLGAQRRRTLIVNFSSQFLLLAIAAFLLQAKIIEDSDVVTNNDIFLKLIPLSLVAFQCAGQMAASRLLSFPEIPTTVLTSLYYDLFSDPGLLQPLSANAKRNRRATAVIAVVGGAITGGWLAKSTGGISTALWVAAASKIGISMLWMFWKQDESKAYRSSAGS</sequence>
<feature type="transmembrane region" description="Helical" evidence="1">
    <location>
        <begin position="165"/>
        <end position="185"/>
    </location>
</feature>
<dbReference type="Proteomes" id="UP000223968">
    <property type="component" value="Unassembled WGS sequence"/>
</dbReference>
<name>A0A2B7Y0C3_9EURO</name>
<dbReference type="InterPro" id="IPR010699">
    <property type="entry name" value="DUF1275"/>
</dbReference>
<evidence type="ECO:0000256" key="1">
    <source>
        <dbReference type="SAM" id="Phobius"/>
    </source>
</evidence>
<protein>
    <recommendedName>
        <fullName evidence="4">DUF1275 domain-containing protein</fullName>
    </recommendedName>
</protein>
<organism evidence="2 3">
    <name type="scientific">Helicocarpus griseus UAMH5409</name>
    <dbReference type="NCBI Taxonomy" id="1447875"/>
    <lineage>
        <taxon>Eukaryota</taxon>
        <taxon>Fungi</taxon>
        <taxon>Dikarya</taxon>
        <taxon>Ascomycota</taxon>
        <taxon>Pezizomycotina</taxon>
        <taxon>Eurotiomycetes</taxon>
        <taxon>Eurotiomycetidae</taxon>
        <taxon>Onygenales</taxon>
        <taxon>Ajellomycetaceae</taxon>
        <taxon>Helicocarpus</taxon>
    </lineage>
</organism>
<reference evidence="2 3" key="1">
    <citation type="submission" date="2017-10" db="EMBL/GenBank/DDBJ databases">
        <title>Comparative genomics in systemic dimorphic fungi from Ajellomycetaceae.</title>
        <authorList>
            <person name="Munoz J.F."/>
            <person name="Mcewen J.G."/>
            <person name="Clay O.K."/>
            <person name="Cuomo C.A."/>
        </authorList>
    </citation>
    <scope>NUCLEOTIDE SEQUENCE [LARGE SCALE GENOMIC DNA]</scope>
    <source>
        <strain evidence="2 3">UAMH5409</strain>
    </source>
</reference>
<evidence type="ECO:0000313" key="2">
    <source>
        <dbReference type="EMBL" id="PGH14483.1"/>
    </source>
</evidence>
<evidence type="ECO:0008006" key="4">
    <source>
        <dbReference type="Google" id="ProtNLM"/>
    </source>
</evidence>
<evidence type="ECO:0000313" key="3">
    <source>
        <dbReference type="Proteomes" id="UP000223968"/>
    </source>
</evidence>
<dbReference type="PANTHER" id="PTHR37488:SF8">
    <property type="entry name" value="DUF1275 DOMAIN PROTEIN (AFU_ORTHOLOGUE AFUA_5G13060)"/>
    <property type="match status" value="1"/>
</dbReference>
<dbReference type="EMBL" id="PDNB01000034">
    <property type="protein sequence ID" value="PGH14483.1"/>
    <property type="molecule type" value="Genomic_DNA"/>
</dbReference>
<keyword evidence="3" id="KW-1185">Reference proteome</keyword>
<dbReference type="OrthoDB" id="5288586at2759"/>
<comment type="caution">
    <text evidence="2">The sequence shown here is derived from an EMBL/GenBank/DDBJ whole genome shotgun (WGS) entry which is preliminary data.</text>
</comment>
<keyword evidence="1" id="KW-1133">Transmembrane helix</keyword>
<gene>
    <name evidence="2" type="ORF">AJ79_02976</name>
</gene>
<dbReference type="PANTHER" id="PTHR37488">
    <property type="entry name" value="DUF1275 DOMAIN-CONTAINING PROTEIN"/>
    <property type="match status" value="1"/>
</dbReference>
<feature type="transmembrane region" description="Helical" evidence="1">
    <location>
        <begin position="130"/>
        <end position="153"/>
    </location>
</feature>
<keyword evidence="1" id="KW-0472">Membrane</keyword>
<dbReference type="AlphaFoldDB" id="A0A2B7Y0C3"/>
<accession>A0A2B7Y0C3</accession>
<feature type="transmembrane region" description="Helical" evidence="1">
    <location>
        <begin position="249"/>
        <end position="270"/>
    </location>
</feature>
<keyword evidence="1" id="KW-0812">Transmembrane</keyword>
<proteinExistence type="predicted"/>